<proteinExistence type="predicted"/>
<dbReference type="EMBL" id="WOCE01000021">
    <property type="protein sequence ID" value="KAE9589171.1"/>
    <property type="molecule type" value="Genomic_DNA"/>
</dbReference>
<dbReference type="AlphaFoldDB" id="A0A6A4NJY4"/>
<comment type="caution">
    <text evidence="1">The sequence shown here is derived from an EMBL/GenBank/DDBJ whole genome shotgun (WGS) entry which is preliminary data.</text>
</comment>
<name>A0A6A4NJY4_LUPAL</name>
<organism evidence="1 2">
    <name type="scientific">Lupinus albus</name>
    <name type="common">White lupine</name>
    <name type="synonym">Lupinus termis</name>
    <dbReference type="NCBI Taxonomy" id="3870"/>
    <lineage>
        <taxon>Eukaryota</taxon>
        <taxon>Viridiplantae</taxon>
        <taxon>Streptophyta</taxon>
        <taxon>Embryophyta</taxon>
        <taxon>Tracheophyta</taxon>
        <taxon>Spermatophyta</taxon>
        <taxon>Magnoliopsida</taxon>
        <taxon>eudicotyledons</taxon>
        <taxon>Gunneridae</taxon>
        <taxon>Pentapetalae</taxon>
        <taxon>rosids</taxon>
        <taxon>fabids</taxon>
        <taxon>Fabales</taxon>
        <taxon>Fabaceae</taxon>
        <taxon>Papilionoideae</taxon>
        <taxon>50 kb inversion clade</taxon>
        <taxon>genistoids sensu lato</taxon>
        <taxon>core genistoids</taxon>
        <taxon>Genisteae</taxon>
        <taxon>Lupinus</taxon>
    </lineage>
</organism>
<sequence>MTIGTNHLMVHHKTFVHSKLFEPGLTGIYPLWINLNIKKLKLKKQKEKNEKTKAVINCSYRDRNIYYTDYGQ</sequence>
<protein>
    <submittedName>
        <fullName evidence="1">Uncharacterized protein</fullName>
    </submittedName>
</protein>
<evidence type="ECO:0000313" key="2">
    <source>
        <dbReference type="Proteomes" id="UP000447434"/>
    </source>
</evidence>
<reference evidence="2" key="1">
    <citation type="journal article" date="2020" name="Nat. Commun.">
        <title>Genome sequence of the cluster root forming white lupin.</title>
        <authorList>
            <person name="Hufnagel B."/>
            <person name="Marques A."/>
            <person name="Soriano A."/>
            <person name="Marques L."/>
            <person name="Divol F."/>
            <person name="Doumas P."/>
            <person name="Sallet E."/>
            <person name="Mancinotti D."/>
            <person name="Carrere S."/>
            <person name="Marande W."/>
            <person name="Arribat S."/>
            <person name="Keller J."/>
            <person name="Huneau C."/>
            <person name="Blein T."/>
            <person name="Aime D."/>
            <person name="Laguerre M."/>
            <person name="Taylor J."/>
            <person name="Schubert V."/>
            <person name="Nelson M."/>
            <person name="Geu-Flores F."/>
            <person name="Crespi M."/>
            <person name="Gallardo-Guerrero K."/>
            <person name="Delaux P.-M."/>
            <person name="Salse J."/>
            <person name="Berges H."/>
            <person name="Guyot R."/>
            <person name="Gouzy J."/>
            <person name="Peret B."/>
        </authorList>
    </citation>
    <scope>NUCLEOTIDE SEQUENCE [LARGE SCALE GENOMIC DNA]</scope>
    <source>
        <strain evidence="2">cv. Amiga</strain>
    </source>
</reference>
<evidence type="ECO:0000313" key="1">
    <source>
        <dbReference type="EMBL" id="KAE9589171.1"/>
    </source>
</evidence>
<accession>A0A6A4NJY4</accession>
<gene>
    <name evidence="1" type="ORF">Lalb_Chr21g0306221</name>
</gene>
<dbReference type="Proteomes" id="UP000447434">
    <property type="component" value="Chromosome 21"/>
</dbReference>
<keyword evidence="2" id="KW-1185">Reference proteome</keyword>